<keyword evidence="2" id="KW-1185">Reference proteome</keyword>
<reference evidence="1" key="1">
    <citation type="submission" date="2020-08" db="EMBL/GenBank/DDBJ databases">
        <title>Multicomponent nature underlies the extraordinary mechanical properties of spider dragline silk.</title>
        <authorList>
            <person name="Kono N."/>
            <person name="Nakamura H."/>
            <person name="Mori M."/>
            <person name="Yoshida Y."/>
            <person name="Ohtoshi R."/>
            <person name="Malay A.D."/>
            <person name="Moran D.A.P."/>
            <person name="Tomita M."/>
            <person name="Numata K."/>
            <person name="Arakawa K."/>
        </authorList>
    </citation>
    <scope>NUCLEOTIDE SEQUENCE</scope>
</reference>
<accession>A0A8X6WMJ1</accession>
<evidence type="ECO:0000313" key="1">
    <source>
        <dbReference type="EMBL" id="GFY36446.1"/>
    </source>
</evidence>
<dbReference type="AlphaFoldDB" id="A0A8X6WMJ1"/>
<dbReference type="EMBL" id="BMAU01021437">
    <property type="protein sequence ID" value="GFY36446.1"/>
    <property type="molecule type" value="Genomic_DNA"/>
</dbReference>
<protein>
    <submittedName>
        <fullName evidence="1">Uncharacterized protein</fullName>
    </submittedName>
</protein>
<evidence type="ECO:0000313" key="2">
    <source>
        <dbReference type="Proteomes" id="UP000887159"/>
    </source>
</evidence>
<name>A0A8X6WMJ1_TRICX</name>
<comment type="caution">
    <text evidence="1">The sequence shown here is derived from an EMBL/GenBank/DDBJ whole genome shotgun (WGS) entry which is preliminary data.</text>
</comment>
<sequence>MTAREPNILRYSFGTRKHHFSKGRLRNSGGKIDPLSIVYFTAVEHETSTQLKLFYLWFVYLFNLTPQVIREGPDLISHDEFSRLYRNSITWPAGLPDLCPNECI</sequence>
<organism evidence="1 2">
    <name type="scientific">Trichonephila clavipes</name>
    <name type="common">Golden silk orbweaver</name>
    <name type="synonym">Nephila clavipes</name>
    <dbReference type="NCBI Taxonomy" id="2585209"/>
    <lineage>
        <taxon>Eukaryota</taxon>
        <taxon>Metazoa</taxon>
        <taxon>Ecdysozoa</taxon>
        <taxon>Arthropoda</taxon>
        <taxon>Chelicerata</taxon>
        <taxon>Arachnida</taxon>
        <taxon>Araneae</taxon>
        <taxon>Araneomorphae</taxon>
        <taxon>Entelegynae</taxon>
        <taxon>Araneoidea</taxon>
        <taxon>Nephilidae</taxon>
        <taxon>Trichonephila</taxon>
    </lineage>
</organism>
<gene>
    <name evidence="1" type="ORF">TNCV_26441</name>
</gene>
<proteinExistence type="predicted"/>
<dbReference type="Proteomes" id="UP000887159">
    <property type="component" value="Unassembled WGS sequence"/>
</dbReference>